<evidence type="ECO:0000256" key="1">
    <source>
        <dbReference type="SAM" id="MobiDB-lite"/>
    </source>
</evidence>
<proteinExistence type="predicted"/>
<evidence type="ECO:0000313" key="3">
    <source>
        <dbReference type="Proteomes" id="UP001302321"/>
    </source>
</evidence>
<accession>A0AAN6VYX3</accession>
<feature type="region of interest" description="Disordered" evidence="1">
    <location>
        <begin position="167"/>
        <end position="288"/>
    </location>
</feature>
<feature type="compositionally biased region" description="Low complexity" evidence="1">
    <location>
        <begin position="1"/>
        <end position="24"/>
    </location>
</feature>
<dbReference type="AlphaFoldDB" id="A0AAN6VYX3"/>
<reference evidence="2" key="1">
    <citation type="journal article" date="2023" name="Mol. Phylogenet. Evol.">
        <title>Genome-scale phylogeny and comparative genomics of the fungal order Sordariales.</title>
        <authorList>
            <person name="Hensen N."/>
            <person name="Bonometti L."/>
            <person name="Westerberg I."/>
            <person name="Brannstrom I.O."/>
            <person name="Guillou S."/>
            <person name="Cros-Aarteil S."/>
            <person name="Calhoun S."/>
            <person name="Haridas S."/>
            <person name="Kuo A."/>
            <person name="Mondo S."/>
            <person name="Pangilinan J."/>
            <person name="Riley R."/>
            <person name="LaButti K."/>
            <person name="Andreopoulos B."/>
            <person name="Lipzen A."/>
            <person name="Chen C."/>
            <person name="Yan M."/>
            <person name="Daum C."/>
            <person name="Ng V."/>
            <person name="Clum A."/>
            <person name="Steindorff A."/>
            <person name="Ohm R.A."/>
            <person name="Martin F."/>
            <person name="Silar P."/>
            <person name="Natvig D.O."/>
            <person name="Lalanne C."/>
            <person name="Gautier V."/>
            <person name="Ament-Velasquez S.L."/>
            <person name="Kruys A."/>
            <person name="Hutchinson M.I."/>
            <person name="Powell A.J."/>
            <person name="Barry K."/>
            <person name="Miller A.N."/>
            <person name="Grigoriev I.V."/>
            <person name="Debuchy R."/>
            <person name="Gladieux P."/>
            <person name="Hiltunen Thoren M."/>
            <person name="Johannesson H."/>
        </authorList>
    </citation>
    <scope>NUCLEOTIDE SEQUENCE</scope>
    <source>
        <strain evidence="2">CBS 892.96</strain>
    </source>
</reference>
<organism evidence="2 3">
    <name type="scientific">Triangularia setosa</name>
    <dbReference type="NCBI Taxonomy" id="2587417"/>
    <lineage>
        <taxon>Eukaryota</taxon>
        <taxon>Fungi</taxon>
        <taxon>Dikarya</taxon>
        <taxon>Ascomycota</taxon>
        <taxon>Pezizomycotina</taxon>
        <taxon>Sordariomycetes</taxon>
        <taxon>Sordariomycetidae</taxon>
        <taxon>Sordariales</taxon>
        <taxon>Podosporaceae</taxon>
        <taxon>Triangularia</taxon>
    </lineage>
</organism>
<protein>
    <submittedName>
        <fullName evidence="2">Uncharacterized protein</fullName>
    </submittedName>
</protein>
<reference evidence="2" key="2">
    <citation type="submission" date="2023-05" db="EMBL/GenBank/DDBJ databases">
        <authorList>
            <consortium name="Lawrence Berkeley National Laboratory"/>
            <person name="Steindorff A."/>
            <person name="Hensen N."/>
            <person name="Bonometti L."/>
            <person name="Westerberg I."/>
            <person name="Brannstrom I.O."/>
            <person name="Guillou S."/>
            <person name="Cros-Aarteil S."/>
            <person name="Calhoun S."/>
            <person name="Haridas S."/>
            <person name="Kuo A."/>
            <person name="Mondo S."/>
            <person name="Pangilinan J."/>
            <person name="Riley R."/>
            <person name="Labutti K."/>
            <person name="Andreopoulos B."/>
            <person name="Lipzen A."/>
            <person name="Chen C."/>
            <person name="Yanf M."/>
            <person name="Daum C."/>
            <person name="Ng V."/>
            <person name="Clum A."/>
            <person name="Ohm R."/>
            <person name="Martin F."/>
            <person name="Silar P."/>
            <person name="Natvig D."/>
            <person name="Lalanne C."/>
            <person name="Gautier V."/>
            <person name="Ament-Velasquez S.L."/>
            <person name="Kruys A."/>
            <person name="Hutchinson M.I."/>
            <person name="Powell A.J."/>
            <person name="Barry K."/>
            <person name="Miller A.N."/>
            <person name="Grigoriev I.V."/>
            <person name="Debuchy R."/>
            <person name="Gladieux P."/>
            <person name="Thoren M.H."/>
            <person name="Johannesson H."/>
        </authorList>
    </citation>
    <scope>NUCLEOTIDE SEQUENCE</scope>
    <source>
        <strain evidence="2">CBS 892.96</strain>
    </source>
</reference>
<feature type="region of interest" description="Disordered" evidence="1">
    <location>
        <begin position="308"/>
        <end position="328"/>
    </location>
</feature>
<feature type="compositionally biased region" description="Low complexity" evidence="1">
    <location>
        <begin position="277"/>
        <end position="288"/>
    </location>
</feature>
<keyword evidence="3" id="KW-1185">Reference proteome</keyword>
<feature type="region of interest" description="Disordered" evidence="1">
    <location>
        <begin position="1"/>
        <end position="62"/>
    </location>
</feature>
<sequence>MLHSYSSTAAEPSSSVDHSIHNSSYCDHDNRRRLSPTSSTRILNDPPAGLQSSHRAPKAAEYPGLEHLLRARELRRQQAREQHEMMSQQQSAHYFQTHEEQDLAKALKDPFIADAAHHLFLKNKQREEDRVRKAQDNPLKEQYRWEADRAWEQYCIAQYHQYEKEKMERRQRMKERKTQQQQQQHVSFAAPTTASTAPAPLVSLPTSTYSTSTSSSNSTEEISNPENKQLQRLEKRFQLRRPSPDNDNPNTEKETYQNPFMQPASRAYFYSPPSPSPRATTSPTISLSTLPPLSPVLSASYLKHDYDREKENKQLEKEREKAQDKVKEWMGGRERARYRSSSRFRKETRHSRFRHLDDHYESVWEKEERETKVSADDWDFDDREGFKSS</sequence>
<dbReference type="EMBL" id="MU866502">
    <property type="protein sequence ID" value="KAK4171808.1"/>
    <property type="molecule type" value="Genomic_DNA"/>
</dbReference>
<comment type="caution">
    <text evidence="2">The sequence shown here is derived from an EMBL/GenBank/DDBJ whole genome shotgun (WGS) entry which is preliminary data.</text>
</comment>
<evidence type="ECO:0000313" key="2">
    <source>
        <dbReference type="EMBL" id="KAK4171808.1"/>
    </source>
</evidence>
<dbReference type="Proteomes" id="UP001302321">
    <property type="component" value="Unassembled WGS sequence"/>
</dbReference>
<feature type="compositionally biased region" description="Low complexity" evidence="1">
    <location>
        <begin position="179"/>
        <end position="227"/>
    </location>
</feature>
<gene>
    <name evidence="2" type="ORF">QBC36DRAFT_198497</name>
</gene>
<name>A0AAN6VYX3_9PEZI</name>